<evidence type="ECO:0000313" key="3">
    <source>
        <dbReference type="Proteomes" id="UP000026962"/>
    </source>
</evidence>
<keyword evidence="3" id="KW-1185">Reference proteome</keyword>
<evidence type="ECO:0000256" key="1">
    <source>
        <dbReference type="SAM" id="MobiDB-lite"/>
    </source>
</evidence>
<dbReference type="EnsemblPlants" id="OPUNC06G18640.1">
    <property type="protein sequence ID" value="OPUNC06G18640.1"/>
    <property type="gene ID" value="OPUNC06G18640"/>
</dbReference>
<dbReference type="Proteomes" id="UP000026962">
    <property type="component" value="Chromosome 6"/>
</dbReference>
<dbReference type="Gramene" id="OPUNC06G18640.1">
    <property type="protein sequence ID" value="OPUNC06G18640.1"/>
    <property type="gene ID" value="OPUNC06G18640"/>
</dbReference>
<feature type="compositionally biased region" description="Low complexity" evidence="1">
    <location>
        <begin position="183"/>
        <end position="199"/>
    </location>
</feature>
<dbReference type="AlphaFoldDB" id="A0A0E0LDB4"/>
<proteinExistence type="predicted"/>
<name>A0A0E0LDB4_ORYPU</name>
<reference evidence="2" key="1">
    <citation type="submission" date="2015-04" db="UniProtKB">
        <authorList>
            <consortium name="EnsemblPlants"/>
        </authorList>
    </citation>
    <scope>IDENTIFICATION</scope>
</reference>
<accession>A0A0E0LDB4</accession>
<evidence type="ECO:0000313" key="2">
    <source>
        <dbReference type="EnsemblPlants" id="OPUNC06G18640.1"/>
    </source>
</evidence>
<organism evidence="2">
    <name type="scientific">Oryza punctata</name>
    <name type="common">Red rice</name>
    <dbReference type="NCBI Taxonomy" id="4537"/>
    <lineage>
        <taxon>Eukaryota</taxon>
        <taxon>Viridiplantae</taxon>
        <taxon>Streptophyta</taxon>
        <taxon>Embryophyta</taxon>
        <taxon>Tracheophyta</taxon>
        <taxon>Spermatophyta</taxon>
        <taxon>Magnoliopsida</taxon>
        <taxon>Liliopsida</taxon>
        <taxon>Poales</taxon>
        <taxon>Poaceae</taxon>
        <taxon>BOP clade</taxon>
        <taxon>Oryzoideae</taxon>
        <taxon>Oryzeae</taxon>
        <taxon>Oryzinae</taxon>
        <taxon>Oryza</taxon>
    </lineage>
</organism>
<feature type="region of interest" description="Disordered" evidence="1">
    <location>
        <begin position="177"/>
        <end position="199"/>
    </location>
</feature>
<protein>
    <submittedName>
        <fullName evidence="2">Uncharacterized protein</fullName>
    </submittedName>
</protein>
<sequence length="199" mass="20713">MEPLLVVVLLASRGGPGAAPPFLLCGSGGGGNRWWISSGGVPFLLRRAFLLFSSDGGGNRVGFLRSVPVALQGRSHAAPVQRLHCLRRVVSAVAAPKPRAEEEDDGASDFGRESMVLEGDFGDSGAECGAREGRLKATPSTVQAQGVSPLHVDSRERKFRVSLCGARDLAGACTGLTRGSSQAAHPPAACAKKPIVQHH</sequence>
<reference evidence="2" key="2">
    <citation type="submission" date="2018-05" db="EMBL/GenBank/DDBJ databases">
        <title>OpunRS2 (Oryza punctata Reference Sequence Version 2).</title>
        <authorList>
            <person name="Zhang J."/>
            <person name="Kudrna D."/>
            <person name="Lee S."/>
            <person name="Talag J."/>
            <person name="Welchert J."/>
            <person name="Wing R.A."/>
        </authorList>
    </citation>
    <scope>NUCLEOTIDE SEQUENCE [LARGE SCALE GENOMIC DNA]</scope>
</reference>
<dbReference type="HOGENOM" id="CLU_1374186_0_0_1"/>